<protein>
    <recommendedName>
        <fullName evidence="7">PRA1 family protein</fullName>
    </recommendedName>
</protein>
<evidence type="ECO:0000256" key="5">
    <source>
        <dbReference type="ARBA" id="ARBA00022989"/>
    </source>
</evidence>
<accession>A0A1U7XEX8</accession>
<dbReference type="Pfam" id="PF03208">
    <property type="entry name" value="PRA1"/>
    <property type="match status" value="1"/>
</dbReference>
<name>A0A1U7XEX8_NICSY</name>
<feature type="transmembrane region" description="Helical" evidence="7">
    <location>
        <begin position="115"/>
        <end position="148"/>
    </location>
</feature>
<reference evidence="9" key="2">
    <citation type="submission" date="2025-08" db="UniProtKB">
        <authorList>
            <consortium name="RefSeq"/>
        </authorList>
    </citation>
    <scope>IDENTIFICATION</scope>
    <source>
        <tissue evidence="9">Leaf</tissue>
    </source>
</reference>
<keyword evidence="7" id="KW-0813">Transport</keyword>
<dbReference type="PANTHER" id="PTHR19317:SF2">
    <property type="entry name" value="PRA1 FAMILY PROTEIN F2"/>
    <property type="match status" value="1"/>
</dbReference>
<dbReference type="KEGG" id="nsy:104233760"/>
<evidence type="ECO:0000256" key="2">
    <source>
        <dbReference type="ARBA" id="ARBA00004141"/>
    </source>
</evidence>
<dbReference type="GO" id="GO:0005783">
    <property type="term" value="C:endoplasmic reticulum"/>
    <property type="evidence" value="ECO:0007669"/>
    <property type="project" value="TreeGrafter"/>
</dbReference>
<keyword evidence="8" id="KW-1185">Reference proteome</keyword>
<keyword evidence="5 7" id="KW-1133">Transmembrane helix</keyword>
<sequence length="191" mass="21197">MTTYGTIPTSTTSSDDMGMMRSSGGLLLGTRRPWKEMLSFSLPESSGDALLRIKTNSSYFHMNYLIIILFVIFLSLLWHPVSLVVFLITLAAWLFLYFLRDNPLVVFGYIVDERVVLAVLSIFTMVLLISISTMNVVSGIAVGVAIVVAHGALRRTDDLIIFIDEEEQGGVRGQWPTNVHLRETASSSFSS</sequence>
<reference evidence="8" key="1">
    <citation type="journal article" date="2013" name="Genome Biol.">
        <title>Reference genomes and transcriptomes of Nicotiana sylvestris and Nicotiana tomentosiformis.</title>
        <authorList>
            <person name="Sierro N."/>
            <person name="Battey J.N."/>
            <person name="Ouadi S."/>
            <person name="Bovet L."/>
            <person name="Goepfert S."/>
            <person name="Bakaher N."/>
            <person name="Peitsch M.C."/>
            <person name="Ivanov N.V."/>
        </authorList>
    </citation>
    <scope>NUCLEOTIDE SEQUENCE [LARGE SCALE GENOMIC DNA]</scope>
</reference>
<gene>
    <name evidence="9" type="primary">LOC104233760</name>
</gene>
<evidence type="ECO:0000256" key="1">
    <source>
        <dbReference type="ARBA" id="ARBA00002501"/>
    </source>
</evidence>
<dbReference type="STRING" id="4096.A0A1U7XEX8"/>
<dbReference type="Proteomes" id="UP000189701">
    <property type="component" value="Unplaced"/>
</dbReference>
<dbReference type="RefSeq" id="XP_009785504.1">
    <property type="nucleotide sequence ID" value="XM_009787202.1"/>
</dbReference>
<evidence type="ECO:0000256" key="6">
    <source>
        <dbReference type="ARBA" id="ARBA00023136"/>
    </source>
</evidence>
<comment type="similarity">
    <text evidence="3 7">Belongs to the PRA1 family.</text>
</comment>
<dbReference type="OrthoDB" id="63113at2759"/>
<organism evidence="8 9">
    <name type="scientific">Nicotiana sylvestris</name>
    <name type="common">Wood tobacco</name>
    <name type="synonym">South American tobacco</name>
    <dbReference type="NCBI Taxonomy" id="4096"/>
    <lineage>
        <taxon>Eukaryota</taxon>
        <taxon>Viridiplantae</taxon>
        <taxon>Streptophyta</taxon>
        <taxon>Embryophyta</taxon>
        <taxon>Tracheophyta</taxon>
        <taxon>Spermatophyta</taxon>
        <taxon>Magnoliopsida</taxon>
        <taxon>eudicotyledons</taxon>
        <taxon>Gunneridae</taxon>
        <taxon>Pentapetalae</taxon>
        <taxon>asterids</taxon>
        <taxon>lamiids</taxon>
        <taxon>Solanales</taxon>
        <taxon>Solanaceae</taxon>
        <taxon>Nicotianoideae</taxon>
        <taxon>Nicotianeae</taxon>
        <taxon>Nicotiana</taxon>
    </lineage>
</organism>
<evidence type="ECO:0000256" key="4">
    <source>
        <dbReference type="ARBA" id="ARBA00022692"/>
    </source>
</evidence>
<feature type="transmembrane region" description="Helical" evidence="7">
    <location>
        <begin position="62"/>
        <end position="95"/>
    </location>
</feature>
<dbReference type="GO" id="GO:0016020">
    <property type="term" value="C:membrane"/>
    <property type="evidence" value="ECO:0007669"/>
    <property type="project" value="UniProtKB-SubCell"/>
</dbReference>
<evidence type="ECO:0000256" key="3">
    <source>
        <dbReference type="ARBA" id="ARBA00006483"/>
    </source>
</evidence>
<dbReference type="GO" id="GO:0005794">
    <property type="term" value="C:Golgi apparatus"/>
    <property type="evidence" value="ECO:0007669"/>
    <property type="project" value="TreeGrafter"/>
</dbReference>
<dbReference type="GeneID" id="104233760"/>
<dbReference type="GO" id="GO:0016192">
    <property type="term" value="P:vesicle-mediated transport"/>
    <property type="evidence" value="ECO:0007669"/>
    <property type="project" value="UniProtKB-ARBA"/>
</dbReference>
<evidence type="ECO:0000313" key="8">
    <source>
        <dbReference type="Proteomes" id="UP000189701"/>
    </source>
</evidence>
<evidence type="ECO:0000313" key="9">
    <source>
        <dbReference type="RefSeq" id="XP_009785504.1"/>
    </source>
</evidence>
<keyword evidence="6 7" id="KW-0472">Membrane</keyword>
<evidence type="ECO:0000256" key="7">
    <source>
        <dbReference type="RuleBase" id="RU363107"/>
    </source>
</evidence>
<proteinExistence type="inferred from homology"/>
<dbReference type="AlphaFoldDB" id="A0A1U7XEX8"/>
<keyword evidence="4 7" id="KW-0812">Transmembrane</keyword>
<dbReference type="eggNOG" id="KOG3142">
    <property type="taxonomic scope" value="Eukaryota"/>
</dbReference>
<dbReference type="InterPro" id="IPR004895">
    <property type="entry name" value="Prenylated_rab_accept_PRA1"/>
</dbReference>
<comment type="function">
    <text evidence="1 7">May be involved in both secretory and endocytic intracellular trafficking in the endosomal/prevacuolar compartments.</text>
</comment>
<dbReference type="PANTHER" id="PTHR19317">
    <property type="entry name" value="PRENYLATED RAB ACCEPTOR 1-RELATED"/>
    <property type="match status" value="1"/>
</dbReference>
<comment type="subcellular location">
    <subcellularLocation>
        <location evidence="2 7">Membrane</location>
        <topology evidence="2 7">Multi-pass membrane protein</topology>
    </subcellularLocation>
</comment>